<organism evidence="1 2">
    <name type="scientific">Stylosanthes scabra</name>
    <dbReference type="NCBI Taxonomy" id="79078"/>
    <lineage>
        <taxon>Eukaryota</taxon>
        <taxon>Viridiplantae</taxon>
        <taxon>Streptophyta</taxon>
        <taxon>Embryophyta</taxon>
        <taxon>Tracheophyta</taxon>
        <taxon>Spermatophyta</taxon>
        <taxon>Magnoliopsida</taxon>
        <taxon>eudicotyledons</taxon>
        <taxon>Gunneridae</taxon>
        <taxon>Pentapetalae</taxon>
        <taxon>rosids</taxon>
        <taxon>fabids</taxon>
        <taxon>Fabales</taxon>
        <taxon>Fabaceae</taxon>
        <taxon>Papilionoideae</taxon>
        <taxon>50 kb inversion clade</taxon>
        <taxon>dalbergioids sensu lato</taxon>
        <taxon>Dalbergieae</taxon>
        <taxon>Pterocarpus clade</taxon>
        <taxon>Stylosanthes</taxon>
    </lineage>
</organism>
<name>A0ABU6ZTK2_9FABA</name>
<evidence type="ECO:0000313" key="1">
    <source>
        <dbReference type="EMBL" id="MED6225342.1"/>
    </source>
</evidence>
<reference evidence="1 2" key="1">
    <citation type="journal article" date="2023" name="Plants (Basel)">
        <title>Bridging the Gap: Combining Genomics and Transcriptomics Approaches to Understand Stylosanthes scabra, an Orphan Legume from the Brazilian Caatinga.</title>
        <authorList>
            <person name="Ferreira-Neto J.R.C."/>
            <person name="da Silva M.D."/>
            <person name="Binneck E."/>
            <person name="de Melo N.F."/>
            <person name="da Silva R.H."/>
            <person name="de Melo A.L.T.M."/>
            <person name="Pandolfi V."/>
            <person name="Bustamante F.O."/>
            <person name="Brasileiro-Vidal A.C."/>
            <person name="Benko-Iseppon A.M."/>
        </authorList>
    </citation>
    <scope>NUCLEOTIDE SEQUENCE [LARGE SCALE GENOMIC DNA]</scope>
    <source>
        <tissue evidence="1">Leaves</tissue>
    </source>
</reference>
<protein>
    <submittedName>
        <fullName evidence="1">Uncharacterized protein</fullName>
    </submittedName>
</protein>
<proteinExistence type="predicted"/>
<feature type="non-terminal residue" evidence="1">
    <location>
        <position position="1"/>
    </location>
</feature>
<evidence type="ECO:0000313" key="2">
    <source>
        <dbReference type="Proteomes" id="UP001341840"/>
    </source>
</evidence>
<comment type="caution">
    <text evidence="1">The sequence shown here is derived from an EMBL/GenBank/DDBJ whole genome shotgun (WGS) entry which is preliminary data.</text>
</comment>
<accession>A0ABU6ZTK2</accession>
<sequence length="65" mass="7204">SPPHASTDRPSGFQVVRPTADMYEVFTCGDQMMDQIAQEYLASRAFEAPRAASVDAPVYRLEPPM</sequence>
<keyword evidence="2" id="KW-1185">Reference proteome</keyword>
<gene>
    <name evidence="1" type="ORF">PIB30_092778</name>
</gene>
<dbReference type="EMBL" id="JASCZI010273797">
    <property type="protein sequence ID" value="MED6225342.1"/>
    <property type="molecule type" value="Genomic_DNA"/>
</dbReference>
<dbReference type="Proteomes" id="UP001341840">
    <property type="component" value="Unassembled WGS sequence"/>
</dbReference>